<dbReference type="InParanoid" id="A0A1S0TPP4"/>
<name>A0A1S0TPP4_LOALO</name>
<dbReference type="AlphaFoldDB" id="A0A1S0TPP4"/>
<dbReference type="GeneID" id="9948042"/>
<accession>A0A1S0TPP4</accession>
<dbReference type="KEGG" id="loa:LOAG_10597"/>
<protein>
    <submittedName>
        <fullName evidence="1">Uncharacterized protein</fullName>
    </submittedName>
</protein>
<dbReference type="OrthoDB" id="5800643at2759"/>
<sequence>MIKSENEIIDVFNKTDGDPCEKQRKTARLVRIPNQSINMFLYVKVLNGIPNLSCVSIDENTYYYYIGLYRKDFDWRWQPYHEKAYSHLEEQGQLLLDYLNSPRHQHVWSDGTRIFAEGWDNVDDITTNVVISNC</sequence>
<dbReference type="RefSeq" id="XP_003146169.1">
    <property type="nucleotide sequence ID" value="XM_003146121.1"/>
</dbReference>
<proteinExistence type="predicted"/>
<dbReference type="CTD" id="9948042"/>
<dbReference type="OMA" id="TYYYYIG"/>
<gene>
    <name evidence="1" type="ORF">LOAG_10597</name>
</gene>
<reference evidence="1" key="1">
    <citation type="submission" date="2012-04" db="EMBL/GenBank/DDBJ databases">
        <title>The Genome Sequence of Loa loa.</title>
        <authorList>
            <consortium name="The Broad Institute Genome Sequencing Platform"/>
            <consortium name="Broad Institute Genome Sequencing Center for Infectious Disease"/>
            <person name="Nutman T.B."/>
            <person name="Fink D.L."/>
            <person name="Russ C."/>
            <person name="Young S."/>
            <person name="Zeng Q."/>
            <person name="Gargeya S."/>
            <person name="Alvarado L."/>
            <person name="Berlin A."/>
            <person name="Chapman S.B."/>
            <person name="Chen Z."/>
            <person name="Freedman E."/>
            <person name="Gellesch M."/>
            <person name="Goldberg J."/>
            <person name="Griggs A."/>
            <person name="Gujja S."/>
            <person name="Heilman E.R."/>
            <person name="Heiman D."/>
            <person name="Howarth C."/>
            <person name="Mehta T."/>
            <person name="Neiman D."/>
            <person name="Pearson M."/>
            <person name="Roberts A."/>
            <person name="Saif S."/>
            <person name="Shea T."/>
            <person name="Shenoy N."/>
            <person name="Sisk P."/>
            <person name="Stolte C."/>
            <person name="Sykes S."/>
            <person name="White J."/>
            <person name="Yandava C."/>
            <person name="Haas B."/>
            <person name="Henn M.R."/>
            <person name="Nusbaum C."/>
            <person name="Birren B."/>
        </authorList>
    </citation>
    <scope>NUCLEOTIDE SEQUENCE [LARGE SCALE GENOMIC DNA]</scope>
</reference>
<evidence type="ECO:0000313" key="1">
    <source>
        <dbReference type="EMBL" id="EFO17902.1"/>
    </source>
</evidence>
<dbReference type="EMBL" id="JH712117">
    <property type="protein sequence ID" value="EFO17902.1"/>
    <property type="molecule type" value="Genomic_DNA"/>
</dbReference>
<organism evidence="1">
    <name type="scientific">Loa loa</name>
    <name type="common">Eye worm</name>
    <name type="synonym">Filaria loa</name>
    <dbReference type="NCBI Taxonomy" id="7209"/>
    <lineage>
        <taxon>Eukaryota</taxon>
        <taxon>Metazoa</taxon>
        <taxon>Ecdysozoa</taxon>
        <taxon>Nematoda</taxon>
        <taxon>Chromadorea</taxon>
        <taxon>Rhabditida</taxon>
        <taxon>Spirurina</taxon>
        <taxon>Spiruromorpha</taxon>
        <taxon>Filarioidea</taxon>
        <taxon>Onchocercidae</taxon>
        <taxon>Loa</taxon>
    </lineage>
</organism>